<evidence type="ECO:0000313" key="2">
    <source>
        <dbReference type="EMBL" id="KAJ8914577.1"/>
    </source>
</evidence>
<dbReference type="InterPro" id="IPR013783">
    <property type="entry name" value="Ig-like_fold"/>
</dbReference>
<keyword evidence="3" id="KW-1185">Reference proteome</keyword>
<reference evidence="2 3" key="1">
    <citation type="journal article" date="2023" name="Insect Mol. Biol.">
        <title>Genome sequencing provides insights into the evolution of gene families encoding plant cell wall-degrading enzymes in longhorned beetles.</title>
        <authorList>
            <person name="Shin N.R."/>
            <person name="Okamura Y."/>
            <person name="Kirsch R."/>
            <person name="Pauchet Y."/>
        </authorList>
    </citation>
    <scope>NUCLEOTIDE SEQUENCE [LARGE SCALE GENOMIC DNA]</scope>
    <source>
        <strain evidence="2">EAD_L_NR</strain>
    </source>
</reference>
<dbReference type="Proteomes" id="UP001159042">
    <property type="component" value="Unassembled WGS sequence"/>
</dbReference>
<organism evidence="2 3">
    <name type="scientific">Exocentrus adspersus</name>
    <dbReference type="NCBI Taxonomy" id="1586481"/>
    <lineage>
        <taxon>Eukaryota</taxon>
        <taxon>Metazoa</taxon>
        <taxon>Ecdysozoa</taxon>
        <taxon>Arthropoda</taxon>
        <taxon>Hexapoda</taxon>
        <taxon>Insecta</taxon>
        <taxon>Pterygota</taxon>
        <taxon>Neoptera</taxon>
        <taxon>Endopterygota</taxon>
        <taxon>Coleoptera</taxon>
        <taxon>Polyphaga</taxon>
        <taxon>Cucujiformia</taxon>
        <taxon>Chrysomeloidea</taxon>
        <taxon>Cerambycidae</taxon>
        <taxon>Lamiinae</taxon>
        <taxon>Acanthocinini</taxon>
        <taxon>Exocentrus</taxon>
    </lineage>
</organism>
<dbReference type="InterPro" id="IPR003961">
    <property type="entry name" value="FN3_dom"/>
</dbReference>
<evidence type="ECO:0000313" key="3">
    <source>
        <dbReference type="Proteomes" id="UP001159042"/>
    </source>
</evidence>
<dbReference type="SUPFAM" id="SSF48726">
    <property type="entry name" value="Immunoglobulin"/>
    <property type="match status" value="1"/>
</dbReference>
<proteinExistence type="predicted"/>
<protein>
    <recommendedName>
        <fullName evidence="1">Ig-like domain-containing protein</fullName>
    </recommendedName>
</protein>
<name>A0AAV8VKA6_9CUCU</name>
<dbReference type="EMBL" id="JANEYG010000068">
    <property type="protein sequence ID" value="KAJ8914577.1"/>
    <property type="molecule type" value="Genomic_DNA"/>
</dbReference>
<comment type="caution">
    <text evidence="2">The sequence shown here is derived from an EMBL/GenBank/DDBJ whole genome shotgun (WGS) entry which is preliminary data.</text>
</comment>
<dbReference type="InterPro" id="IPR007110">
    <property type="entry name" value="Ig-like_dom"/>
</dbReference>
<evidence type="ECO:0000259" key="1">
    <source>
        <dbReference type="PROSITE" id="PS50835"/>
    </source>
</evidence>
<feature type="domain" description="Ig-like" evidence="1">
    <location>
        <begin position="7"/>
        <end position="102"/>
    </location>
</feature>
<dbReference type="CDD" id="cd00063">
    <property type="entry name" value="FN3"/>
    <property type="match status" value="1"/>
</dbReference>
<dbReference type="Gene3D" id="2.60.40.10">
    <property type="entry name" value="Immunoglobulins"/>
    <property type="match status" value="1"/>
</dbReference>
<accession>A0AAV8VKA6</accession>
<gene>
    <name evidence="2" type="ORF">NQ315_017282</name>
</gene>
<dbReference type="PROSITE" id="PS50835">
    <property type="entry name" value="IG_LIKE"/>
    <property type="match status" value="1"/>
</dbReference>
<dbReference type="InterPro" id="IPR036179">
    <property type="entry name" value="Ig-like_dom_sf"/>
</dbReference>
<sequence>MQVRVPPSIQILPPNGQVVTRKGGPVSFECKANGNPTPTVNTSYHQPGQWHDLLVKPSQTYNSATGERSQRYRLTNLQADSVYECLVQTKNQHGYGELSDLHQWFTSPKGRNLVQSSGGALREPFAFFSGSSSSSSSDDDCRLCKVYNCHNILLTFY</sequence>
<dbReference type="AlphaFoldDB" id="A0AAV8VKA6"/>